<dbReference type="Proteomes" id="UP000034875">
    <property type="component" value="Unassembled WGS sequence"/>
</dbReference>
<proteinExistence type="predicted"/>
<dbReference type="EMBL" id="LCCZ01000009">
    <property type="protein sequence ID" value="KKS44227.1"/>
    <property type="molecule type" value="Genomic_DNA"/>
</dbReference>
<protein>
    <submittedName>
        <fullName evidence="1">Uncharacterized protein</fullName>
    </submittedName>
</protein>
<organism evidence="1 2">
    <name type="scientific">candidate division CPR1 bacterium GW2011_GWA2_42_17</name>
    <dbReference type="NCBI Taxonomy" id="1618341"/>
    <lineage>
        <taxon>Bacteria</taxon>
        <taxon>candidate division CPR1</taxon>
    </lineage>
</organism>
<evidence type="ECO:0000313" key="2">
    <source>
        <dbReference type="Proteomes" id="UP000034875"/>
    </source>
</evidence>
<dbReference type="AlphaFoldDB" id="A0A0G0Z694"/>
<sequence length="319" mass="37211">MQESLEKIQPQSEASKEKYNFPEIEALREDMVSLCRKMKVAIDERRYTILVSDEVGGRIPTLILRKIIKKIHPEKELRTIFVASGQKSDLPDYDSDRDKEDYKKMVKYLSVDPDDYVLLVTQFIYTGHTIQKLAVALGAVGYHLRGLDIAATTSFHISEEDLKEGIITSEDEDKMYEGEEYIENLRRPIFANNIFIGGMSQSTEELEKRHNRFTGVAKERKYNPSPILYTKFLEKYGKDMDFFSDEELKKIFGLEEGDSAEVIFTKKWETPENMKKYKELYEKPLTAEERKKLMEDIKKAREDVDALAREILKSVWNKT</sequence>
<name>A0A0G0Z694_9BACT</name>
<reference evidence="1 2" key="1">
    <citation type="journal article" date="2015" name="Nature">
        <title>rRNA introns, odd ribosomes, and small enigmatic genomes across a large radiation of phyla.</title>
        <authorList>
            <person name="Brown C.T."/>
            <person name="Hug L.A."/>
            <person name="Thomas B.C."/>
            <person name="Sharon I."/>
            <person name="Castelle C.J."/>
            <person name="Singh A."/>
            <person name="Wilkins M.J."/>
            <person name="Williams K.H."/>
            <person name="Banfield J.F."/>
        </authorList>
    </citation>
    <scope>NUCLEOTIDE SEQUENCE [LARGE SCALE GENOMIC DNA]</scope>
</reference>
<accession>A0A0G0Z694</accession>
<evidence type="ECO:0000313" key="1">
    <source>
        <dbReference type="EMBL" id="KKS44227.1"/>
    </source>
</evidence>
<comment type="caution">
    <text evidence="1">The sequence shown here is derived from an EMBL/GenBank/DDBJ whole genome shotgun (WGS) entry which is preliminary data.</text>
</comment>
<gene>
    <name evidence="1" type="ORF">UV05_C0009G0006</name>
</gene>